<dbReference type="Gene3D" id="1.25.40.20">
    <property type="entry name" value="Ankyrin repeat-containing domain"/>
    <property type="match status" value="1"/>
</dbReference>
<dbReference type="GO" id="GO:0005524">
    <property type="term" value="F:ATP binding"/>
    <property type="evidence" value="ECO:0007669"/>
    <property type="project" value="InterPro"/>
</dbReference>
<dbReference type="PANTHER" id="PTHR24120">
    <property type="entry name" value="GH07239P"/>
    <property type="match status" value="1"/>
</dbReference>
<keyword evidence="2" id="KW-0808">Transferase</keyword>
<reference evidence="2 3" key="1">
    <citation type="journal article" date="2015" name="Mol. Biochem. Parasitol.">
        <title>Identification of polymorphic genes for use in assemblage B genotyping assays through comparative genomics of multiple assemblage B Giardia duodenalis isolates.</title>
        <authorList>
            <person name="Wielinga C."/>
            <person name="Thompson R.C."/>
            <person name="Monis P."/>
            <person name="Ryan U."/>
        </authorList>
    </citation>
    <scope>NUCLEOTIDE SEQUENCE [LARGE SCALE GENOMIC DNA]</scope>
    <source>
        <strain evidence="2 3">BAH15c1</strain>
    </source>
</reference>
<evidence type="ECO:0000313" key="3">
    <source>
        <dbReference type="Proteomes" id="UP000070089"/>
    </source>
</evidence>
<dbReference type="SUPFAM" id="SSF48403">
    <property type="entry name" value="Ankyrin repeat"/>
    <property type="match status" value="1"/>
</dbReference>
<evidence type="ECO:0000259" key="1">
    <source>
        <dbReference type="PROSITE" id="PS50011"/>
    </source>
</evidence>
<dbReference type="GO" id="GO:0004674">
    <property type="term" value="F:protein serine/threonine kinase activity"/>
    <property type="evidence" value="ECO:0007669"/>
    <property type="project" value="UniProtKB-KW"/>
</dbReference>
<dbReference type="SUPFAM" id="SSF56112">
    <property type="entry name" value="Protein kinase-like (PK-like)"/>
    <property type="match status" value="1"/>
</dbReference>
<proteinExistence type="predicted"/>
<dbReference type="OrthoDB" id="436496at2759"/>
<dbReference type="PROSITE" id="PS50011">
    <property type="entry name" value="PROTEIN_KINASE_DOM"/>
    <property type="match status" value="1"/>
</dbReference>
<dbReference type="InterPro" id="IPR002110">
    <property type="entry name" value="Ankyrin_rpt"/>
</dbReference>
<dbReference type="InterPro" id="IPR011009">
    <property type="entry name" value="Kinase-like_dom_sf"/>
</dbReference>
<sequence>MLPVIDRFQADYELFRGNDVVSYVGTDGVTRKPVRITRYIASPSSSTHMLKQVRSIRSKFITHVHTVHHEPKRRIFSVVEPAPCCTVQLLIDLLYANPSDEVVLHEELTWEIAAAAVIALAYLTDQGILHMGISPETIHLTEAGPRLACPRLSRITSPEDVQHMDIQALQFAAPEVVIGRGYIPQSDIWSLGATLYTCCMGKPPTMLQAARSQEALEAAYFDLSYELASRVSSELASLIISLLAPLAGARPKIKHLCRHPKIQAITERLAARASFTEQYLTAFSNLKMVQTLRNTYGLSFYDSEQFANRLCFTGLMHCALFPYTISLQDHAEDIRSICDLSSSDLSFNASLLGRRNAFGKTALLLATETHNLPLVRILLQYESALLDYRGASVLATALSGNWEAGITSVCPYLPDTSADQPKLAHIQQSDSTTLSSDTTEDSSRTPLMLAVLRNDIESVWRHIDKFEGIRDTSGRTALFHAVENSFLAIARLLAIREAGLTSSFGNTALRLCAERNLPATAVLCYKEAGIPYSTEQEHSTAIDIALANQNYTVASVLIKHDASLKQPELFQAIEQQDISAAFRGLLGYVISDSPLEPLIDLLRDRDLTSLLEMVTVYTV</sequence>
<gene>
    <name evidence="2" type="ORF">QR46_1378</name>
</gene>
<dbReference type="EMBL" id="JXTI01000027">
    <property type="protein sequence ID" value="KWX14634.1"/>
    <property type="molecule type" value="Genomic_DNA"/>
</dbReference>
<protein>
    <submittedName>
        <fullName evidence="2">Nek-like kinase protein/ Serine/threonine protein kinase</fullName>
    </submittedName>
</protein>
<accession>A0A132NX45</accession>
<dbReference type="SMART" id="SM00220">
    <property type="entry name" value="S_TKc"/>
    <property type="match status" value="1"/>
</dbReference>
<dbReference type="PANTHER" id="PTHR24120:SF4">
    <property type="entry name" value="GH07239P"/>
    <property type="match status" value="1"/>
</dbReference>
<dbReference type="Pfam" id="PF00069">
    <property type="entry name" value="Pkinase"/>
    <property type="match status" value="1"/>
</dbReference>
<dbReference type="SMART" id="SM00248">
    <property type="entry name" value="ANK"/>
    <property type="match status" value="4"/>
</dbReference>
<evidence type="ECO:0000313" key="2">
    <source>
        <dbReference type="EMBL" id="KWX14634.1"/>
    </source>
</evidence>
<dbReference type="InterPro" id="IPR000719">
    <property type="entry name" value="Prot_kinase_dom"/>
</dbReference>
<dbReference type="InterPro" id="IPR036770">
    <property type="entry name" value="Ankyrin_rpt-contain_sf"/>
</dbReference>
<dbReference type="AlphaFoldDB" id="A0A132NX45"/>
<keyword evidence="2" id="KW-0723">Serine/threonine-protein kinase</keyword>
<comment type="caution">
    <text evidence="2">The sequence shown here is derived from an EMBL/GenBank/DDBJ whole genome shotgun (WGS) entry which is preliminary data.</text>
</comment>
<feature type="domain" description="Protein kinase" evidence="1">
    <location>
        <begin position="8"/>
        <end position="262"/>
    </location>
</feature>
<dbReference type="VEuPathDB" id="GiardiaDB:QR46_1378"/>
<organism evidence="2 3">
    <name type="scientific">Giardia duodenalis assemblage B</name>
    <dbReference type="NCBI Taxonomy" id="1394984"/>
    <lineage>
        <taxon>Eukaryota</taxon>
        <taxon>Metamonada</taxon>
        <taxon>Diplomonadida</taxon>
        <taxon>Hexamitidae</taxon>
        <taxon>Giardiinae</taxon>
        <taxon>Giardia</taxon>
    </lineage>
</organism>
<keyword evidence="2" id="KW-0418">Kinase</keyword>
<dbReference type="Gene3D" id="1.10.510.10">
    <property type="entry name" value="Transferase(Phosphotransferase) domain 1"/>
    <property type="match status" value="1"/>
</dbReference>
<name>A0A132NX45_GIAIN</name>
<dbReference type="Proteomes" id="UP000070089">
    <property type="component" value="Unassembled WGS sequence"/>
</dbReference>